<dbReference type="GO" id="GO:0016020">
    <property type="term" value="C:membrane"/>
    <property type="evidence" value="ECO:0007669"/>
    <property type="project" value="UniProtKB-SubCell"/>
</dbReference>
<dbReference type="AlphaFoldDB" id="A0A1E5Q324"/>
<dbReference type="InterPro" id="IPR036837">
    <property type="entry name" value="Cation_efflux_CTD_sf"/>
</dbReference>
<dbReference type="NCBIfam" id="TIGR01297">
    <property type="entry name" value="CDF"/>
    <property type="match status" value="1"/>
</dbReference>
<dbReference type="InterPro" id="IPR002524">
    <property type="entry name" value="Cation_efflux"/>
</dbReference>
<evidence type="ECO:0000256" key="7">
    <source>
        <dbReference type="SAM" id="Phobius"/>
    </source>
</evidence>
<dbReference type="PANTHER" id="PTHR13414">
    <property type="entry name" value="HUEL-CATION TRANSPORTER"/>
    <property type="match status" value="1"/>
</dbReference>
<reference evidence="10" key="1">
    <citation type="submission" date="2016-07" db="EMBL/GenBank/DDBJ databases">
        <authorList>
            <person name="Florea S."/>
            <person name="Webb J.S."/>
            <person name="Jaromczyk J."/>
            <person name="Schardl C.L."/>
        </authorList>
    </citation>
    <scope>NUCLEOTIDE SEQUENCE [LARGE SCALE GENOMIC DNA]</scope>
    <source>
        <strain evidence="10">MV-1</strain>
    </source>
</reference>
<feature type="region of interest" description="Disordered" evidence="6">
    <location>
        <begin position="303"/>
        <end position="323"/>
    </location>
</feature>
<evidence type="ECO:0000256" key="5">
    <source>
        <dbReference type="ARBA" id="ARBA00023136"/>
    </source>
</evidence>
<evidence type="ECO:0000313" key="9">
    <source>
        <dbReference type="EMBL" id="OEJ63813.1"/>
    </source>
</evidence>
<gene>
    <name evidence="9" type="ORF">BEN30_17405</name>
</gene>
<evidence type="ECO:0000256" key="3">
    <source>
        <dbReference type="ARBA" id="ARBA00022692"/>
    </source>
</evidence>
<dbReference type="Gene3D" id="3.30.70.1350">
    <property type="entry name" value="Cation efflux protein, cytoplasmic domain"/>
    <property type="match status" value="1"/>
</dbReference>
<sequence>MSVHGSKKVIYVALAGNALIAGSKFTAASLTGSSAMLSEGIHSVVDTGNQLLLLFGISRAARRPDERHPFGYGMELYFWTFVVAILIFAVGAGVSVYEGVSKLSSPHPVNNMMVSYVVLGLSFLFEGYAFSVALREFKAQHTGGKLLDAIRNSKDPTVFTVLFEDGAALLGLIVATLGIGASDILQIPELDGVASILIGLILGATAALLAYECKGLLIGEGAAREVIESIRNIVQEQPGVSKVNELLTMHLGPREVLLNLSLDFVDGISSNEVEASISNMEAHIKSCHSEVTRVFIEAQSWQGHQKDQNTRHVAQDKKDENDG</sequence>
<keyword evidence="3 7" id="KW-0812">Transmembrane</keyword>
<dbReference type="Proteomes" id="UP000095347">
    <property type="component" value="Unassembled WGS sequence"/>
</dbReference>
<accession>A0A1E5Q324</accession>
<evidence type="ECO:0000256" key="6">
    <source>
        <dbReference type="SAM" id="MobiDB-lite"/>
    </source>
</evidence>
<evidence type="ECO:0000256" key="1">
    <source>
        <dbReference type="ARBA" id="ARBA00004141"/>
    </source>
</evidence>
<feature type="transmembrane region" description="Helical" evidence="7">
    <location>
        <begin position="116"/>
        <end position="137"/>
    </location>
</feature>
<feature type="transmembrane region" description="Helical" evidence="7">
    <location>
        <begin position="193"/>
        <end position="211"/>
    </location>
</feature>
<keyword evidence="5 7" id="KW-0472">Membrane</keyword>
<dbReference type="SUPFAM" id="SSF160240">
    <property type="entry name" value="Cation efflux protein cytoplasmic domain-like"/>
    <property type="match status" value="1"/>
</dbReference>
<protein>
    <submittedName>
        <fullName evidence="9">Cation transporter</fullName>
    </submittedName>
</protein>
<comment type="subcellular location">
    <subcellularLocation>
        <location evidence="1">Membrane</location>
        <topology evidence="1">Multi-pass membrane protein</topology>
    </subcellularLocation>
</comment>
<keyword evidence="10" id="KW-1185">Reference proteome</keyword>
<dbReference type="InterPro" id="IPR027469">
    <property type="entry name" value="Cation_efflux_TMD_sf"/>
</dbReference>
<feature type="domain" description="Cation efflux protein transmembrane" evidence="8">
    <location>
        <begin position="11"/>
        <end position="214"/>
    </location>
</feature>
<comment type="caution">
    <text evidence="9">The sequence shown here is derived from an EMBL/GenBank/DDBJ whole genome shotgun (WGS) entry which is preliminary data.</text>
</comment>
<dbReference type="SUPFAM" id="SSF161111">
    <property type="entry name" value="Cation efflux protein transmembrane domain-like"/>
    <property type="match status" value="1"/>
</dbReference>
<keyword evidence="2" id="KW-0813">Transport</keyword>
<name>A0A1E5Q324_9PROT</name>
<evidence type="ECO:0000256" key="4">
    <source>
        <dbReference type="ARBA" id="ARBA00022989"/>
    </source>
</evidence>
<evidence type="ECO:0000256" key="2">
    <source>
        <dbReference type="ARBA" id="ARBA00022448"/>
    </source>
</evidence>
<dbReference type="GO" id="GO:0006829">
    <property type="term" value="P:zinc ion transport"/>
    <property type="evidence" value="ECO:0007669"/>
    <property type="project" value="InterPro"/>
</dbReference>
<evidence type="ECO:0000259" key="8">
    <source>
        <dbReference type="Pfam" id="PF01545"/>
    </source>
</evidence>
<dbReference type="PANTHER" id="PTHR13414:SF9">
    <property type="entry name" value="PROTON-COUPLED ZINC ANTIPORTER SLC30A9, MITOCHONDRIAL"/>
    <property type="match status" value="1"/>
</dbReference>
<dbReference type="OrthoDB" id="9806522at2"/>
<dbReference type="EMBL" id="MCGG01000084">
    <property type="protein sequence ID" value="OEJ63813.1"/>
    <property type="molecule type" value="Genomic_DNA"/>
</dbReference>
<dbReference type="RefSeq" id="WP_069959564.1">
    <property type="nucleotide sequence ID" value="NZ_MCGG01000084.1"/>
</dbReference>
<dbReference type="Gene3D" id="1.20.1510.10">
    <property type="entry name" value="Cation efflux protein transmembrane domain"/>
    <property type="match status" value="1"/>
</dbReference>
<feature type="transmembrane region" description="Helical" evidence="7">
    <location>
        <begin position="76"/>
        <end position="96"/>
    </location>
</feature>
<feature type="transmembrane region" description="Helical" evidence="7">
    <location>
        <begin position="158"/>
        <end position="181"/>
    </location>
</feature>
<dbReference type="InterPro" id="IPR040177">
    <property type="entry name" value="SLC30A9"/>
</dbReference>
<organism evidence="9 10">
    <name type="scientific">Magnetovibrio blakemorei</name>
    <dbReference type="NCBI Taxonomy" id="28181"/>
    <lineage>
        <taxon>Bacteria</taxon>
        <taxon>Pseudomonadati</taxon>
        <taxon>Pseudomonadota</taxon>
        <taxon>Alphaproteobacteria</taxon>
        <taxon>Rhodospirillales</taxon>
        <taxon>Magnetovibrionaceae</taxon>
        <taxon>Magnetovibrio</taxon>
    </lineage>
</organism>
<dbReference type="STRING" id="28181.BEN30_17405"/>
<feature type="compositionally biased region" description="Basic and acidic residues" evidence="6">
    <location>
        <begin position="304"/>
        <end position="323"/>
    </location>
</feature>
<dbReference type="GO" id="GO:0008324">
    <property type="term" value="F:monoatomic cation transmembrane transporter activity"/>
    <property type="evidence" value="ECO:0007669"/>
    <property type="project" value="InterPro"/>
</dbReference>
<keyword evidence="4 7" id="KW-1133">Transmembrane helix</keyword>
<dbReference type="InterPro" id="IPR058533">
    <property type="entry name" value="Cation_efflux_TM"/>
</dbReference>
<evidence type="ECO:0000313" key="10">
    <source>
        <dbReference type="Proteomes" id="UP000095347"/>
    </source>
</evidence>
<dbReference type="Pfam" id="PF01545">
    <property type="entry name" value="Cation_efflux"/>
    <property type="match status" value="1"/>
</dbReference>
<proteinExistence type="predicted"/>